<dbReference type="InterPro" id="IPR050282">
    <property type="entry name" value="Cycloisomerase_2"/>
</dbReference>
<sequence>MAEVAYIGGYTPDTNGSGPGITLVELGSFARLGETAASGPSFLAAHPTLPVLYAVGESERGTVGVFARAGDGTLSPLAQRPSEGSAPCHLAVDPTGTRLAVANYGDGTVSVHGIDGSGLLTDVWIFPYREGAHAHQAVFGPDGVLYVSDLGSDEVRRYLVGDEVVPHPAGPVRLASGMGPRHMAWSDGHWYVAGELDGTVRVYEVSGGLDGSEASGGSDVSGGSGVSGGEWREIAVVPASGSEGHNQPSHLEVSGGLVYVANRGPDTIAVFAGPGLEPVAEVPCGGAWPRHFAIADDRVYVANQRSDGVAVLPLKGGVPQPVEEVFAVGTPSCVLPLP</sequence>
<accession>A0ABV5T539</accession>
<evidence type="ECO:0000256" key="1">
    <source>
        <dbReference type="ARBA" id="ARBA00005564"/>
    </source>
</evidence>
<dbReference type="RefSeq" id="WP_344745029.1">
    <property type="nucleotide sequence ID" value="NZ_BAAAWW010000057.1"/>
</dbReference>
<dbReference type="PANTHER" id="PTHR30344">
    <property type="entry name" value="6-PHOSPHOGLUCONOLACTONASE-RELATED"/>
    <property type="match status" value="1"/>
</dbReference>
<reference evidence="2 3" key="1">
    <citation type="submission" date="2024-09" db="EMBL/GenBank/DDBJ databases">
        <authorList>
            <person name="Sun Q."/>
            <person name="Mori K."/>
        </authorList>
    </citation>
    <scope>NUCLEOTIDE SEQUENCE [LARGE SCALE GENOMIC DNA]</scope>
    <source>
        <strain evidence="2 3">JCM 3028</strain>
    </source>
</reference>
<dbReference type="PANTHER" id="PTHR30344:SF1">
    <property type="entry name" value="6-PHOSPHOGLUCONOLACTONASE"/>
    <property type="match status" value="1"/>
</dbReference>
<name>A0ABV5T539_9ACTN</name>
<evidence type="ECO:0000313" key="3">
    <source>
        <dbReference type="Proteomes" id="UP001589610"/>
    </source>
</evidence>
<gene>
    <name evidence="2" type="ORF">ACFFRH_01760</name>
</gene>
<protein>
    <submittedName>
        <fullName evidence="2">Lactonase family protein</fullName>
    </submittedName>
</protein>
<dbReference type="Pfam" id="PF10282">
    <property type="entry name" value="Lactonase"/>
    <property type="match status" value="1"/>
</dbReference>
<proteinExistence type="inferred from homology"/>
<dbReference type="InterPro" id="IPR015943">
    <property type="entry name" value="WD40/YVTN_repeat-like_dom_sf"/>
</dbReference>
<dbReference type="Gene3D" id="2.130.10.10">
    <property type="entry name" value="YVTN repeat-like/Quinoprotein amine dehydrogenase"/>
    <property type="match status" value="1"/>
</dbReference>
<dbReference type="EMBL" id="JBHMBS010000001">
    <property type="protein sequence ID" value="MFB9674199.1"/>
    <property type="molecule type" value="Genomic_DNA"/>
</dbReference>
<comment type="caution">
    <text evidence="2">The sequence shown here is derived from an EMBL/GenBank/DDBJ whole genome shotgun (WGS) entry which is preliminary data.</text>
</comment>
<dbReference type="InterPro" id="IPR019405">
    <property type="entry name" value="Lactonase_7-beta_prop"/>
</dbReference>
<dbReference type="SUPFAM" id="SSF51004">
    <property type="entry name" value="C-terminal (heme d1) domain of cytochrome cd1-nitrite reductase"/>
    <property type="match status" value="1"/>
</dbReference>
<keyword evidence="3" id="KW-1185">Reference proteome</keyword>
<dbReference type="InterPro" id="IPR011048">
    <property type="entry name" value="Haem_d1_sf"/>
</dbReference>
<comment type="similarity">
    <text evidence="1">Belongs to the cycloisomerase 2 family.</text>
</comment>
<dbReference type="Proteomes" id="UP001589610">
    <property type="component" value="Unassembled WGS sequence"/>
</dbReference>
<evidence type="ECO:0000313" key="2">
    <source>
        <dbReference type="EMBL" id="MFB9674199.1"/>
    </source>
</evidence>
<organism evidence="2 3">
    <name type="scientific">Streptosporangium vulgare</name>
    <dbReference type="NCBI Taxonomy" id="46190"/>
    <lineage>
        <taxon>Bacteria</taxon>
        <taxon>Bacillati</taxon>
        <taxon>Actinomycetota</taxon>
        <taxon>Actinomycetes</taxon>
        <taxon>Streptosporangiales</taxon>
        <taxon>Streptosporangiaceae</taxon>
        <taxon>Streptosporangium</taxon>
    </lineage>
</organism>